<feature type="region of interest" description="Disordered" evidence="1">
    <location>
        <begin position="75"/>
        <end position="94"/>
    </location>
</feature>
<sequence>MEDDEQKQDLDTPARPEQQQHRATLRIALIAAATVVVLGSGVAIGLSAAGTDPDASESALTYARRACEAIALDLSPGDSAKADETQAPGEEAEGWSEIADDAARAARLDDAWNDLARATDAEYRAWNRYAQGADQAEIDAALAETKAHPVGPECRKALVR</sequence>
<accession>A0A117RR35</accession>
<reference evidence="3 4" key="1">
    <citation type="submission" date="2015-10" db="EMBL/GenBank/DDBJ databases">
        <title>Draft genome sequence of Streptomyces caeruleatus NRRL B-24802, type strain for the species Streptomyces caeruleatus.</title>
        <authorList>
            <person name="Ruckert C."/>
            <person name="Winkler A."/>
            <person name="Kalinowski J."/>
            <person name="Kampfer P."/>
            <person name="Glaeser S."/>
        </authorList>
    </citation>
    <scope>NUCLEOTIDE SEQUENCE [LARGE SCALE GENOMIC DNA]</scope>
    <source>
        <strain evidence="3 4">NRRL B-24802</strain>
    </source>
</reference>
<dbReference type="AlphaFoldDB" id="A0A117RR35"/>
<keyword evidence="2" id="KW-0812">Transmembrane</keyword>
<feature type="region of interest" description="Disordered" evidence="1">
    <location>
        <begin position="1"/>
        <end position="20"/>
    </location>
</feature>
<organism evidence="3 4">
    <name type="scientific">Streptomyces caeruleatus</name>
    <dbReference type="NCBI Taxonomy" id="661399"/>
    <lineage>
        <taxon>Bacteria</taxon>
        <taxon>Bacillati</taxon>
        <taxon>Actinomycetota</taxon>
        <taxon>Actinomycetes</taxon>
        <taxon>Kitasatosporales</taxon>
        <taxon>Streptomycetaceae</taxon>
        <taxon>Streptomyces</taxon>
    </lineage>
</organism>
<feature type="transmembrane region" description="Helical" evidence="2">
    <location>
        <begin position="27"/>
        <end position="49"/>
    </location>
</feature>
<comment type="caution">
    <text evidence="3">The sequence shown here is derived from an EMBL/GenBank/DDBJ whole genome shotgun (WGS) entry which is preliminary data.</text>
</comment>
<dbReference type="Proteomes" id="UP000053429">
    <property type="component" value="Unassembled WGS sequence"/>
</dbReference>
<evidence type="ECO:0000256" key="1">
    <source>
        <dbReference type="SAM" id="MobiDB-lite"/>
    </source>
</evidence>
<feature type="compositionally biased region" description="Basic and acidic residues" evidence="1">
    <location>
        <begin position="7"/>
        <end position="20"/>
    </location>
</feature>
<proteinExistence type="predicted"/>
<keyword evidence="2" id="KW-1133">Transmembrane helix</keyword>
<protein>
    <submittedName>
        <fullName evidence="3">Uncharacterized protein</fullName>
    </submittedName>
</protein>
<keyword evidence="2" id="KW-0472">Membrane</keyword>
<name>A0A117RR35_9ACTN</name>
<dbReference type="RefSeq" id="WP_062717845.1">
    <property type="nucleotide sequence ID" value="NZ_KQ948926.1"/>
</dbReference>
<dbReference type="OrthoDB" id="9865434at2"/>
<evidence type="ECO:0000256" key="2">
    <source>
        <dbReference type="SAM" id="Phobius"/>
    </source>
</evidence>
<gene>
    <name evidence="3" type="ORF">AQJ67_10700</name>
</gene>
<evidence type="ECO:0000313" key="3">
    <source>
        <dbReference type="EMBL" id="KUO04656.1"/>
    </source>
</evidence>
<dbReference type="EMBL" id="LMWY01000011">
    <property type="protein sequence ID" value="KUO04656.1"/>
    <property type="molecule type" value="Genomic_DNA"/>
</dbReference>
<evidence type="ECO:0000313" key="4">
    <source>
        <dbReference type="Proteomes" id="UP000053429"/>
    </source>
</evidence>
<keyword evidence="4" id="KW-1185">Reference proteome</keyword>